<comment type="subcellular location">
    <subcellularLocation>
        <location evidence="3">Late endosome</location>
    </subcellularLocation>
    <subcellularLocation>
        <location evidence="2">Lysosome</location>
    </subcellularLocation>
</comment>
<evidence type="ECO:0000313" key="17">
    <source>
        <dbReference type="EMBL" id="CAJ0944601.1"/>
    </source>
</evidence>
<keyword evidence="10 14" id="KW-0863">Zinc-finger</keyword>
<feature type="domain" description="ZZ-type" evidence="15">
    <location>
        <begin position="46"/>
        <end position="102"/>
    </location>
</feature>
<dbReference type="Pfam" id="PF00569">
    <property type="entry name" value="ZZ"/>
    <property type="match status" value="1"/>
</dbReference>
<evidence type="ECO:0000256" key="9">
    <source>
        <dbReference type="ARBA" id="ARBA00022753"/>
    </source>
</evidence>
<dbReference type="InterPro" id="IPR043145">
    <property type="entry name" value="Znf_ZZ_sf"/>
</dbReference>
<dbReference type="CDD" id="cd02338">
    <property type="entry name" value="ZZ_PCMF_like"/>
    <property type="match status" value="1"/>
</dbReference>
<organism evidence="17 18">
    <name type="scientific">Ranitomeya imitator</name>
    <name type="common">mimic poison frog</name>
    <dbReference type="NCBI Taxonomy" id="111125"/>
    <lineage>
        <taxon>Eukaryota</taxon>
        <taxon>Metazoa</taxon>
        <taxon>Chordata</taxon>
        <taxon>Craniata</taxon>
        <taxon>Vertebrata</taxon>
        <taxon>Euteleostomi</taxon>
        <taxon>Amphibia</taxon>
        <taxon>Batrachia</taxon>
        <taxon>Anura</taxon>
        <taxon>Neobatrachia</taxon>
        <taxon>Hyloidea</taxon>
        <taxon>Dendrobatidae</taxon>
        <taxon>Dendrobatinae</taxon>
        <taxon>Ranitomeya</taxon>
    </lineage>
</organism>
<keyword evidence="9" id="KW-0967">Endosome</keyword>
<sequence length="242" mass="26586">MEDGAARGTRKVTIASAGGLSEESNTKLGKCVEHLMGPQCVIGIREYALSCDACLKGNFRGRRYKCLICYDYDLCASCYESGATTTRHTTDHPMQCILTRVDFVGSTIMRKTADLTDVRKAVTETLHKEGKATKDLYYGGEAFSVEQPQSFTCPYCGKMGYTETSLQEHVTSEHAETSTEVAFAHAVISGSRCKLMGVVVPSADASDQKFAQFVQHYQEEIQITSQMILLPTLHLNTELPGI</sequence>
<evidence type="ECO:0000256" key="8">
    <source>
        <dbReference type="ARBA" id="ARBA00022723"/>
    </source>
</evidence>
<dbReference type="Gene3D" id="3.30.60.90">
    <property type="match status" value="1"/>
</dbReference>
<evidence type="ECO:0000313" key="18">
    <source>
        <dbReference type="Proteomes" id="UP001176940"/>
    </source>
</evidence>
<dbReference type="PROSITE" id="PS50135">
    <property type="entry name" value="ZF_ZZ_2"/>
    <property type="match status" value="1"/>
</dbReference>
<dbReference type="SUPFAM" id="SSF57850">
    <property type="entry name" value="RING/U-box"/>
    <property type="match status" value="1"/>
</dbReference>
<dbReference type="Pfam" id="PF05605">
    <property type="entry name" value="zf-Di19"/>
    <property type="match status" value="1"/>
</dbReference>
<evidence type="ECO:0000256" key="12">
    <source>
        <dbReference type="ARBA" id="ARBA00022833"/>
    </source>
</evidence>
<evidence type="ECO:0000259" key="15">
    <source>
        <dbReference type="PROSITE" id="PS50135"/>
    </source>
</evidence>
<evidence type="ECO:0000256" key="14">
    <source>
        <dbReference type="PROSITE-ProRule" id="PRU00228"/>
    </source>
</evidence>
<dbReference type="EMBL" id="CAUEEQ010022690">
    <property type="protein sequence ID" value="CAJ0944601.1"/>
    <property type="molecule type" value="Genomic_DNA"/>
</dbReference>
<keyword evidence="11" id="KW-0833">Ubl conjugation pathway</keyword>
<gene>
    <name evidence="17" type="ORF">RIMI_LOCUS10486728</name>
</gene>
<evidence type="ECO:0000256" key="2">
    <source>
        <dbReference type="ARBA" id="ARBA00004371"/>
    </source>
</evidence>
<dbReference type="PROSITE" id="PS50157">
    <property type="entry name" value="ZINC_FINGER_C2H2_2"/>
    <property type="match status" value="1"/>
</dbReference>
<dbReference type="InterPro" id="IPR013087">
    <property type="entry name" value="Znf_C2H2_type"/>
</dbReference>
<keyword evidence="12" id="KW-0862">Zinc</keyword>
<dbReference type="PANTHER" id="PTHR12268">
    <property type="entry name" value="E3 UBIQUITIN-PROTEIN LIGASE KCMF1"/>
    <property type="match status" value="1"/>
</dbReference>
<keyword evidence="13" id="KW-0458">Lysosome</keyword>
<dbReference type="PANTHER" id="PTHR12268:SF13">
    <property type="entry name" value="E3 UBIQUITIN-PROTEIN LIGASE KCMF1"/>
    <property type="match status" value="1"/>
</dbReference>
<keyword evidence="18" id="KW-1185">Reference proteome</keyword>
<name>A0ABN9LQ26_9NEOB</name>
<evidence type="ECO:0000256" key="6">
    <source>
        <dbReference type="ARBA" id="ARBA00014999"/>
    </source>
</evidence>
<evidence type="ECO:0000256" key="7">
    <source>
        <dbReference type="ARBA" id="ARBA00022679"/>
    </source>
</evidence>
<comment type="catalytic activity">
    <reaction evidence="1">
        <text>S-ubiquitinyl-[E2 ubiquitin-conjugating enzyme]-L-cysteine + [acceptor protein]-L-lysine = [E2 ubiquitin-conjugating enzyme]-L-cysteine + N(6)-ubiquitinyl-[acceptor protein]-L-lysine.</text>
        <dbReference type="EC" id="2.3.2.27"/>
    </reaction>
</comment>
<dbReference type="InterPro" id="IPR050774">
    <property type="entry name" value="KCMF1/Dystrophin"/>
</dbReference>
<evidence type="ECO:0000256" key="4">
    <source>
        <dbReference type="ARBA" id="ARBA00010938"/>
    </source>
</evidence>
<evidence type="ECO:0000256" key="1">
    <source>
        <dbReference type="ARBA" id="ARBA00000900"/>
    </source>
</evidence>
<evidence type="ECO:0000256" key="13">
    <source>
        <dbReference type="ARBA" id="ARBA00023228"/>
    </source>
</evidence>
<dbReference type="Proteomes" id="UP001176940">
    <property type="component" value="Unassembled WGS sequence"/>
</dbReference>
<evidence type="ECO:0000256" key="11">
    <source>
        <dbReference type="ARBA" id="ARBA00022786"/>
    </source>
</evidence>
<evidence type="ECO:0000256" key="10">
    <source>
        <dbReference type="ARBA" id="ARBA00022771"/>
    </source>
</evidence>
<dbReference type="InterPro" id="IPR000433">
    <property type="entry name" value="Znf_ZZ"/>
</dbReference>
<evidence type="ECO:0000256" key="3">
    <source>
        <dbReference type="ARBA" id="ARBA00004603"/>
    </source>
</evidence>
<feature type="domain" description="C2H2-type" evidence="16">
    <location>
        <begin position="151"/>
        <end position="179"/>
    </location>
</feature>
<proteinExistence type="inferred from homology"/>
<dbReference type="SMART" id="SM00291">
    <property type="entry name" value="ZnF_ZZ"/>
    <property type="match status" value="1"/>
</dbReference>
<evidence type="ECO:0000256" key="5">
    <source>
        <dbReference type="ARBA" id="ARBA00012483"/>
    </source>
</evidence>
<dbReference type="EC" id="2.3.2.27" evidence="5"/>
<dbReference type="PROSITE" id="PS01357">
    <property type="entry name" value="ZF_ZZ_1"/>
    <property type="match status" value="1"/>
</dbReference>
<evidence type="ECO:0000259" key="16">
    <source>
        <dbReference type="PROSITE" id="PS50157"/>
    </source>
</evidence>
<comment type="similarity">
    <text evidence="4">Belongs to the KCMF1 family.</text>
</comment>
<keyword evidence="7" id="KW-0808">Transferase</keyword>
<protein>
    <recommendedName>
        <fullName evidence="6">E3 ubiquitin-protein ligase KCMF1</fullName>
        <ecNumber evidence="5">2.3.2.27</ecNumber>
    </recommendedName>
</protein>
<dbReference type="InterPro" id="IPR008598">
    <property type="entry name" value="Di19_Zn-bd"/>
</dbReference>
<reference evidence="17" key="1">
    <citation type="submission" date="2023-07" db="EMBL/GenBank/DDBJ databases">
        <authorList>
            <person name="Stuckert A."/>
        </authorList>
    </citation>
    <scope>NUCLEOTIDE SEQUENCE</scope>
</reference>
<dbReference type="SMART" id="SM00355">
    <property type="entry name" value="ZnF_C2H2"/>
    <property type="match status" value="1"/>
</dbReference>
<comment type="caution">
    <text evidence="17">The sequence shown here is derived from an EMBL/GenBank/DDBJ whole genome shotgun (WGS) entry which is preliminary data.</text>
</comment>
<keyword evidence="8" id="KW-0479">Metal-binding</keyword>
<accession>A0ABN9LQ26</accession>